<keyword evidence="7 17" id="KW-0812">Transmembrane</keyword>
<evidence type="ECO:0000313" key="19">
    <source>
        <dbReference type="EMBL" id="KIM53686.1"/>
    </source>
</evidence>
<evidence type="ECO:0000256" key="2">
    <source>
        <dbReference type="ARBA" id="ARBA00004477"/>
    </source>
</evidence>
<feature type="compositionally biased region" description="Basic and acidic residues" evidence="16">
    <location>
        <begin position="524"/>
        <end position="533"/>
    </location>
</feature>
<organism evidence="19 20">
    <name type="scientific">Scleroderma citrinum Foug A</name>
    <dbReference type="NCBI Taxonomy" id="1036808"/>
    <lineage>
        <taxon>Eukaryota</taxon>
        <taxon>Fungi</taxon>
        <taxon>Dikarya</taxon>
        <taxon>Basidiomycota</taxon>
        <taxon>Agaricomycotina</taxon>
        <taxon>Agaricomycetes</taxon>
        <taxon>Agaricomycetidae</taxon>
        <taxon>Boletales</taxon>
        <taxon>Sclerodermatineae</taxon>
        <taxon>Sclerodermataceae</taxon>
        <taxon>Scleroderma</taxon>
    </lineage>
</organism>
<dbReference type="GO" id="GO:0061630">
    <property type="term" value="F:ubiquitin protein ligase activity"/>
    <property type="evidence" value="ECO:0007669"/>
    <property type="project" value="UniProtKB-EC"/>
</dbReference>
<dbReference type="InterPro" id="IPR013083">
    <property type="entry name" value="Znf_RING/FYVE/PHD"/>
</dbReference>
<dbReference type="CDD" id="cd16479">
    <property type="entry name" value="RING-H2_synoviolin"/>
    <property type="match status" value="1"/>
</dbReference>
<feature type="compositionally biased region" description="Polar residues" evidence="16">
    <location>
        <begin position="567"/>
        <end position="579"/>
    </location>
</feature>
<dbReference type="Pfam" id="PF12678">
    <property type="entry name" value="zf-rbx1"/>
    <property type="match status" value="1"/>
</dbReference>
<dbReference type="GO" id="GO:0036503">
    <property type="term" value="P:ERAD pathway"/>
    <property type="evidence" value="ECO:0007669"/>
    <property type="project" value="TreeGrafter"/>
</dbReference>
<dbReference type="UniPathway" id="UPA00143"/>
<keyword evidence="6" id="KW-0808">Transferase</keyword>
<evidence type="ECO:0000256" key="15">
    <source>
        <dbReference type="PROSITE-ProRule" id="PRU00175"/>
    </source>
</evidence>
<evidence type="ECO:0000256" key="1">
    <source>
        <dbReference type="ARBA" id="ARBA00000900"/>
    </source>
</evidence>
<protein>
    <recommendedName>
        <fullName evidence="5">RING-type E3 ubiquitin transferase</fullName>
        <ecNumber evidence="5">2.3.2.27</ecNumber>
    </recommendedName>
</protein>
<feature type="compositionally biased region" description="Low complexity" evidence="16">
    <location>
        <begin position="580"/>
        <end position="590"/>
    </location>
</feature>
<evidence type="ECO:0000256" key="5">
    <source>
        <dbReference type="ARBA" id="ARBA00012483"/>
    </source>
</evidence>
<dbReference type="SUPFAM" id="SSF57850">
    <property type="entry name" value="RING/U-box"/>
    <property type="match status" value="1"/>
</dbReference>
<evidence type="ECO:0000256" key="8">
    <source>
        <dbReference type="ARBA" id="ARBA00022723"/>
    </source>
</evidence>
<feature type="transmembrane region" description="Helical" evidence="17">
    <location>
        <begin position="23"/>
        <end position="42"/>
    </location>
</feature>
<dbReference type="Pfam" id="PF25563">
    <property type="entry name" value="TPR_SYVN1_N"/>
    <property type="match status" value="1"/>
</dbReference>
<dbReference type="PROSITE" id="PS50089">
    <property type="entry name" value="ZF_RING_2"/>
    <property type="match status" value="1"/>
</dbReference>
<dbReference type="InParanoid" id="A0A0C3DC95"/>
<feature type="compositionally biased region" description="Low complexity" evidence="16">
    <location>
        <begin position="393"/>
        <end position="403"/>
    </location>
</feature>
<evidence type="ECO:0000259" key="18">
    <source>
        <dbReference type="PROSITE" id="PS50089"/>
    </source>
</evidence>
<dbReference type="InterPro" id="IPR050731">
    <property type="entry name" value="HRD1_E3_ubiq-ligases"/>
</dbReference>
<evidence type="ECO:0000256" key="17">
    <source>
        <dbReference type="SAM" id="Phobius"/>
    </source>
</evidence>
<feature type="domain" description="RING-type" evidence="18">
    <location>
        <begin position="321"/>
        <end position="381"/>
    </location>
</feature>
<evidence type="ECO:0000313" key="20">
    <source>
        <dbReference type="Proteomes" id="UP000053989"/>
    </source>
</evidence>
<keyword evidence="14 17" id="KW-0472">Membrane</keyword>
<evidence type="ECO:0000256" key="16">
    <source>
        <dbReference type="SAM" id="MobiDB-lite"/>
    </source>
</evidence>
<feature type="transmembrane region" description="Helical" evidence="17">
    <location>
        <begin position="62"/>
        <end position="84"/>
    </location>
</feature>
<name>A0A0C3DC95_9AGAM</name>
<feature type="transmembrane region" description="Helical" evidence="17">
    <location>
        <begin position="120"/>
        <end position="140"/>
    </location>
</feature>
<evidence type="ECO:0000256" key="12">
    <source>
        <dbReference type="ARBA" id="ARBA00022833"/>
    </source>
</evidence>
<feature type="transmembrane region" description="Helical" evidence="17">
    <location>
        <begin position="199"/>
        <end position="220"/>
    </location>
</feature>
<feature type="region of interest" description="Disordered" evidence="16">
    <location>
        <begin position="524"/>
        <end position="590"/>
    </location>
</feature>
<dbReference type="STRING" id="1036808.A0A0C3DC95"/>
<evidence type="ECO:0000256" key="3">
    <source>
        <dbReference type="ARBA" id="ARBA00004906"/>
    </source>
</evidence>
<sequence length="718" mass="80286">MPWNDVLRPTQSAIASSLYNHKVLLYTLVSSIAVTTIIANALKRHSNFYSLAIYLSKSNRSVIILANFGILIALLCGRAAQRIFFGALRPQEIERLHDRLWFFVTESLLAFTIFRDDFDIPFMLMFGFLLFIKSFHWLALDRIEWMDQRPYPGPPSLFHIRMASLLFVLWFIDVSMFAFAVESTTKNGIGGMMMFASEYAILMASALNVTAKYIICVIDLRRARQRGGENAPPWQNKSMWVFYVELVTDFLKLTTYLVFFTLIVAFYGLPLNIIRDVYLTGKSFITRLRALFRYQAATRNMEERYPDATEQEMRVMTDRTCIICREEMSIQVNASTDTQPGLPAAHDGPNITPKKLPCGHIFHFYCLRSWLERQQSCPTCRRSVLDNPPQTPNRPQQGAAAQPQPRPIPRQPNLFGFPAPQHPQQGNNGLAGIFGRLARNGAQPPLPAGPNPGHQNGNVQGWVPGPVPGVVIQYNIQYQNTQHQQGQVQPPAVTPTPQPLPPFSGFVGPDQNWRPWRVDRWLNQETTRSRTDENSENIGSNRAASESFITGKSMGGGSQIPAGISRRGSSQHASANAGITPNVSSSSTGNTTSPLILPSLIPLDPVHVPVAPAVFRAHDSTPRPHSPTRTASHTATERIISDTELMPMDCFTREAIDERLRILENVSVTIDRCVADLVRVRSALPMSPNTALPSTGPTPDPIQCETSPYLIEKVLIYH</sequence>
<keyword evidence="12" id="KW-0862">Zinc</keyword>
<dbReference type="EC" id="2.3.2.27" evidence="5"/>
<evidence type="ECO:0000256" key="13">
    <source>
        <dbReference type="ARBA" id="ARBA00022989"/>
    </source>
</evidence>
<dbReference type="InterPro" id="IPR024766">
    <property type="entry name" value="Znf_RING_H2"/>
</dbReference>
<keyword evidence="10" id="KW-0833">Ubl conjugation pathway</keyword>
<dbReference type="InterPro" id="IPR057992">
    <property type="entry name" value="TPR_SYVN1_N"/>
</dbReference>
<feature type="transmembrane region" description="Helical" evidence="17">
    <location>
        <begin position="240"/>
        <end position="269"/>
    </location>
</feature>
<gene>
    <name evidence="19" type="ORF">SCLCIDRAFT_138604</name>
</gene>
<evidence type="ECO:0000256" key="11">
    <source>
        <dbReference type="ARBA" id="ARBA00022824"/>
    </source>
</evidence>
<feature type="region of interest" description="Disordered" evidence="16">
    <location>
        <begin position="386"/>
        <end position="461"/>
    </location>
</feature>
<dbReference type="EMBL" id="KN822174">
    <property type="protein sequence ID" value="KIM53686.1"/>
    <property type="molecule type" value="Genomic_DNA"/>
</dbReference>
<evidence type="ECO:0000256" key="4">
    <source>
        <dbReference type="ARBA" id="ARBA00010089"/>
    </source>
</evidence>
<dbReference type="GO" id="GO:0005789">
    <property type="term" value="C:endoplasmic reticulum membrane"/>
    <property type="evidence" value="ECO:0007669"/>
    <property type="project" value="UniProtKB-SubCell"/>
</dbReference>
<keyword evidence="13 17" id="KW-1133">Transmembrane helix</keyword>
<keyword evidence="11" id="KW-0256">Endoplasmic reticulum</keyword>
<reference evidence="20" key="2">
    <citation type="submission" date="2015-01" db="EMBL/GenBank/DDBJ databases">
        <title>Evolutionary Origins and Diversification of the Mycorrhizal Mutualists.</title>
        <authorList>
            <consortium name="DOE Joint Genome Institute"/>
            <consortium name="Mycorrhizal Genomics Consortium"/>
            <person name="Kohler A."/>
            <person name="Kuo A."/>
            <person name="Nagy L.G."/>
            <person name="Floudas D."/>
            <person name="Copeland A."/>
            <person name="Barry K.W."/>
            <person name="Cichocki N."/>
            <person name="Veneault-Fourrey C."/>
            <person name="LaButti K."/>
            <person name="Lindquist E.A."/>
            <person name="Lipzen A."/>
            <person name="Lundell T."/>
            <person name="Morin E."/>
            <person name="Murat C."/>
            <person name="Riley R."/>
            <person name="Ohm R."/>
            <person name="Sun H."/>
            <person name="Tunlid A."/>
            <person name="Henrissat B."/>
            <person name="Grigoriev I.V."/>
            <person name="Hibbett D.S."/>
            <person name="Martin F."/>
        </authorList>
    </citation>
    <scope>NUCLEOTIDE SEQUENCE [LARGE SCALE GENOMIC DNA]</scope>
    <source>
        <strain evidence="20">Foug A</strain>
    </source>
</reference>
<dbReference type="Proteomes" id="UP000053989">
    <property type="component" value="Unassembled WGS sequence"/>
</dbReference>
<accession>A0A0C3DC95</accession>
<evidence type="ECO:0000256" key="7">
    <source>
        <dbReference type="ARBA" id="ARBA00022692"/>
    </source>
</evidence>
<dbReference type="Gene3D" id="3.30.40.10">
    <property type="entry name" value="Zinc/RING finger domain, C3HC4 (zinc finger)"/>
    <property type="match status" value="1"/>
</dbReference>
<reference evidence="19 20" key="1">
    <citation type="submission" date="2014-04" db="EMBL/GenBank/DDBJ databases">
        <authorList>
            <consortium name="DOE Joint Genome Institute"/>
            <person name="Kuo A."/>
            <person name="Kohler A."/>
            <person name="Nagy L.G."/>
            <person name="Floudas D."/>
            <person name="Copeland A."/>
            <person name="Barry K.W."/>
            <person name="Cichocki N."/>
            <person name="Veneault-Fourrey C."/>
            <person name="LaButti K."/>
            <person name="Lindquist E.A."/>
            <person name="Lipzen A."/>
            <person name="Lundell T."/>
            <person name="Morin E."/>
            <person name="Murat C."/>
            <person name="Sun H."/>
            <person name="Tunlid A."/>
            <person name="Henrissat B."/>
            <person name="Grigoriev I.V."/>
            <person name="Hibbett D.S."/>
            <person name="Martin F."/>
            <person name="Nordberg H.P."/>
            <person name="Cantor M.N."/>
            <person name="Hua S.X."/>
        </authorList>
    </citation>
    <scope>NUCLEOTIDE SEQUENCE [LARGE SCALE GENOMIC DNA]</scope>
    <source>
        <strain evidence="19 20">Foug A</strain>
    </source>
</reference>
<comment type="subcellular location">
    <subcellularLocation>
        <location evidence="2">Endoplasmic reticulum membrane</location>
        <topology evidence="2">Multi-pass membrane protein</topology>
    </subcellularLocation>
</comment>
<dbReference type="OrthoDB" id="7759664at2759"/>
<keyword evidence="8" id="KW-0479">Metal-binding</keyword>
<dbReference type="InterPro" id="IPR001841">
    <property type="entry name" value="Znf_RING"/>
</dbReference>
<dbReference type="InterPro" id="IPR058051">
    <property type="entry name" value="Znf_RING_synoviolin"/>
</dbReference>
<dbReference type="HOGENOM" id="CLU_009169_2_0_1"/>
<feature type="compositionally biased region" description="Polar residues" evidence="16">
    <location>
        <begin position="536"/>
        <end position="550"/>
    </location>
</feature>
<evidence type="ECO:0000256" key="14">
    <source>
        <dbReference type="ARBA" id="ARBA00023136"/>
    </source>
</evidence>
<dbReference type="GO" id="GO:0016567">
    <property type="term" value="P:protein ubiquitination"/>
    <property type="evidence" value="ECO:0007669"/>
    <property type="project" value="UniProtKB-UniPathway"/>
</dbReference>
<proteinExistence type="inferred from homology"/>
<feature type="transmembrane region" description="Helical" evidence="17">
    <location>
        <begin position="160"/>
        <end position="179"/>
    </location>
</feature>
<evidence type="ECO:0000256" key="9">
    <source>
        <dbReference type="ARBA" id="ARBA00022771"/>
    </source>
</evidence>
<dbReference type="PANTHER" id="PTHR22763:SF184">
    <property type="entry name" value="E3 UBIQUITIN-PROTEIN LIGASE SYNOVIOLIN"/>
    <property type="match status" value="1"/>
</dbReference>
<dbReference type="GO" id="GO:0043161">
    <property type="term" value="P:proteasome-mediated ubiquitin-dependent protein catabolic process"/>
    <property type="evidence" value="ECO:0007669"/>
    <property type="project" value="TreeGrafter"/>
</dbReference>
<evidence type="ECO:0000256" key="6">
    <source>
        <dbReference type="ARBA" id="ARBA00022679"/>
    </source>
</evidence>
<keyword evidence="9 15" id="KW-0863">Zinc-finger</keyword>
<comment type="similarity">
    <text evidence="4">Belongs to the HRD1 family.</text>
</comment>
<comment type="pathway">
    <text evidence="3">Protein modification; protein ubiquitination.</text>
</comment>
<comment type="catalytic activity">
    <reaction evidence="1">
        <text>S-ubiquitinyl-[E2 ubiquitin-conjugating enzyme]-L-cysteine + [acceptor protein]-L-lysine = [E2 ubiquitin-conjugating enzyme]-L-cysteine + N(6)-ubiquitinyl-[acceptor protein]-L-lysine.</text>
        <dbReference type="EC" id="2.3.2.27"/>
    </reaction>
</comment>
<keyword evidence="20" id="KW-1185">Reference proteome</keyword>
<dbReference type="PANTHER" id="PTHR22763">
    <property type="entry name" value="RING ZINC FINGER PROTEIN"/>
    <property type="match status" value="1"/>
</dbReference>
<dbReference type="FunCoup" id="A0A0C3DC95">
    <property type="interactions" value="511"/>
</dbReference>
<dbReference type="GO" id="GO:0008270">
    <property type="term" value="F:zinc ion binding"/>
    <property type="evidence" value="ECO:0007669"/>
    <property type="project" value="UniProtKB-KW"/>
</dbReference>
<evidence type="ECO:0000256" key="10">
    <source>
        <dbReference type="ARBA" id="ARBA00022786"/>
    </source>
</evidence>
<dbReference type="AlphaFoldDB" id="A0A0C3DC95"/>
<dbReference type="SMART" id="SM00184">
    <property type="entry name" value="RING"/>
    <property type="match status" value="1"/>
</dbReference>